<dbReference type="STRING" id="426701.SAMN04488098_100257"/>
<dbReference type="RefSeq" id="WP_091264355.1">
    <property type="nucleotide sequence ID" value="NZ_FNFK01000002.1"/>
</dbReference>
<reference evidence="2" key="1">
    <citation type="submission" date="2016-10" db="EMBL/GenBank/DDBJ databases">
        <authorList>
            <person name="Varghese N."/>
            <person name="Submissions S."/>
        </authorList>
    </citation>
    <scope>NUCLEOTIDE SEQUENCE [LARGE SCALE GENOMIC DNA]</scope>
    <source>
        <strain evidence="2">DSM 19181</strain>
    </source>
</reference>
<protein>
    <recommendedName>
        <fullName evidence="3">Coat protein</fullName>
    </recommendedName>
</protein>
<organism evidence="1 2">
    <name type="scientific">Alkalibacterium thalassium</name>
    <dbReference type="NCBI Taxonomy" id="426701"/>
    <lineage>
        <taxon>Bacteria</taxon>
        <taxon>Bacillati</taxon>
        <taxon>Bacillota</taxon>
        <taxon>Bacilli</taxon>
        <taxon>Lactobacillales</taxon>
        <taxon>Carnobacteriaceae</taxon>
        <taxon>Alkalibacterium</taxon>
    </lineage>
</organism>
<keyword evidence="2" id="KW-1185">Reference proteome</keyword>
<dbReference type="Pfam" id="PF20036">
    <property type="entry name" value="Gp13-like"/>
    <property type="match status" value="1"/>
</dbReference>
<accession>A0A1G8VSB7</accession>
<name>A0A1G8VSB7_9LACT</name>
<dbReference type="AlphaFoldDB" id="A0A1G8VSB7"/>
<evidence type="ECO:0000313" key="1">
    <source>
        <dbReference type="EMBL" id="SDJ68100.1"/>
    </source>
</evidence>
<proteinExistence type="predicted"/>
<dbReference type="InterPro" id="IPR045404">
    <property type="entry name" value="Gp13-like"/>
</dbReference>
<gene>
    <name evidence="1" type="ORF">SAMN04488098_100257</name>
</gene>
<dbReference type="Proteomes" id="UP000199433">
    <property type="component" value="Unassembled WGS sequence"/>
</dbReference>
<dbReference type="OrthoDB" id="6440753at2"/>
<dbReference type="EMBL" id="FNFK01000002">
    <property type="protein sequence ID" value="SDJ68100.1"/>
    <property type="molecule type" value="Genomic_DNA"/>
</dbReference>
<evidence type="ECO:0000313" key="2">
    <source>
        <dbReference type="Proteomes" id="UP000199433"/>
    </source>
</evidence>
<evidence type="ECO:0008006" key="3">
    <source>
        <dbReference type="Google" id="ProtNLM"/>
    </source>
</evidence>
<sequence>MLNITRLQDVIQPDIFTPYTIQRTMELSALVQSGIITNDAEFDNLASGPNTLINMPFWNDLGNDESQVMRNEGEMNIGKITASSDVARKHARVNAWGANGLSALLAGSDPMNAIADLVSAYWARDMQRNLLATLGGVFKSSSMSEKVYDITGRDGDAGTINMSTFLDATQLMGDAKEALTGVMMHSAVETELRKQDLIDYVPQSEQGRPIPYFNGKRVTVDDSMAYNTANGQAEMYIFGQGAIGLGNGSHPRIVQTEVDRNPLAYSGEEALINRKIFILHPRGVKWNEGGVMNEFPTNAEINTGARWERVYEPKAVRVVKFVFNTVPQTSQTEPTPAG</sequence>